<accession>A0A067PM14</accession>
<dbReference type="STRING" id="933084.A0A067PM14"/>
<dbReference type="EMBL" id="KL197724">
    <property type="protein sequence ID" value="KDQ55884.1"/>
    <property type="molecule type" value="Genomic_DNA"/>
</dbReference>
<feature type="compositionally biased region" description="Low complexity" evidence="1">
    <location>
        <begin position="138"/>
        <end position="152"/>
    </location>
</feature>
<sequence length="554" mass="60236">MIVQTVFSAGLGLALRSFIDVITGDNVTLAGILVGVSEGAVLHHFLYHSRSFGEHLLAYGLRVIADFMWNEDAERLLMVLLWTGLGMLAWDLWPAVSYVVFKVVYRMYRHARRVLLSIDDLVTEASSIPSRVRVYTTSATNSSTSSSRTSSPRIRRPRRKTSQPIPGSFSDTSTLIGAPIEEHEWDSGEHERESPSLSEWSPSLLPDGEDIALYGLDTDSVNPPQTLHGINRTPHTPLSPLRQQLGSHLTSRNILSPTAFLSPTRNPPPVTIVSPRNPPAAAMSPRHAPAPVTPPRKPPTSIASPRKPPTSVQSPRNPQPTILSPRSPAPSMPAPSVWIPAPTELVSPKLQGFPDVPHMPMPIPQIPRSRGYSAGPSVVQSNVGTQNQDDLDDESAPPSPDPLDPLQTPPQMRVKREMPTISSVMGEQRSSVTTLPALQLDIDGGDPFNLVSFDKLNTATSEAPTTGNKDDETEPPRTGDPLDTVAEGDEGEDEAGGRKKKKKGKAKTEKDEEEDDGTKKKAGTKKKKPAQKKSLTESVSYQDSLTFYSDTSPS</sequence>
<feature type="compositionally biased region" description="Basic and acidic residues" evidence="1">
    <location>
        <begin position="180"/>
        <end position="194"/>
    </location>
</feature>
<name>A0A067PM14_9AGAM</name>
<evidence type="ECO:0000313" key="3">
    <source>
        <dbReference type="Proteomes" id="UP000027265"/>
    </source>
</evidence>
<reference evidence="3" key="1">
    <citation type="journal article" date="2014" name="Proc. Natl. Acad. Sci. U.S.A.">
        <title>Extensive sampling of basidiomycete genomes demonstrates inadequacy of the white-rot/brown-rot paradigm for wood decay fungi.</title>
        <authorList>
            <person name="Riley R."/>
            <person name="Salamov A.A."/>
            <person name="Brown D.W."/>
            <person name="Nagy L.G."/>
            <person name="Floudas D."/>
            <person name="Held B.W."/>
            <person name="Levasseur A."/>
            <person name="Lombard V."/>
            <person name="Morin E."/>
            <person name="Otillar R."/>
            <person name="Lindquist E.A."/>
            <person name="Sun H."/>
            <person name="LaButti K.M."/>
            <person name="Schmutz J."/>
            <person name="Jabbour D."/>
            <person name="Luo H."/>
            <person name="Baker S.E."/>
            <person name="Pisabarro A.G."/>
            <person name="Walton J.D."/>
            <person name="Blanchette R.A."/>
            <person name="Henrissat B."/>
            <person name="Martin F."/>
            <person name="Cullen D."/>
            <person name="Hibbett D.S."/>
            <person name="Grigoriev I.V."/>
        </authorList>
    </citation>
    <scope>NUCLEOTIDE SEQUENCE [LARGE SCALE GENOMIC DNA]</scope>
    <source>
        <strain evidence="3">MUCL 33604</strain>
    </source>
</reference>
<feature type="compositionally biased region" description="Polar residues" evidence="1">
    <location>
        <begin position="420"/>
        <end position="436"/>
    </location>
</feature>
<feature type="compositionally biased region" description="Polar residues" evidence="1">
    <location>
        <begin position="310"/>
        <end position="322"/>
    </location>
</feature>
<feature type="compositionally biased region" description="Basic residues" evidence="1">
    <location>
        <begin position="520"/>
        <end position="531"/>
    </location>
</feature>
<organism evidence="2 3">
    <name type="scientific">Jaapia argillacea MUCL 33604</name>
    <dbReference type="NCBI Taxonomy" id="933084"/>
    <lineage>
        <taxon>Eukaryota</taxon>
        <taxon>Fungi</taxon>
        <taxon>Dikarya</taxon>
        <taxon>Basidiomycota</taxon>
        <taxon>Agaricomycotina</taxon>
        <taxon>Agaricomycetes</taxon>
        <taxon>Agaricomycetidae</taxon>
        <taxon>Jaapiales</taxon>
        <taxon>Jaapiaceae</taxon>
        <taxon>Jaapia</taxon>
    </lineage>
</organism>
<evidence type="ECO:0000313" key="2">
    <source>
        <dbReference type="EMBL" id="KDQ55884.1"/>
    </source>
</evidence>
<feature type="compositionally biased region" description="Basic and acidic residues" evidence="1">
    <location>
        <begin position="468"/>
        <end position="477"/>
    </location>
</feature>
<feature type="compositionally biased region" description="Low complexity" evidence="1">
    <location>
        <begin position="195"/>
        <end position="206"/>
    </location>
</feature>
<feature type="compositionally biased region" description="Polar residues" evidence="1">
    <location>
        <begin position="233"/>
        <end position="242"/>
    </location>
</feature>
<dbReference type="InParanoid" id="A0A067PM14"/>
<protein>
    <submittedName>
        <fullName evidence="2">Uncharacterized protein</fullName>
    </submittedName>
</protein>
<proteinExistence type="predicted"/>
<dbReference type="AlphaFoldDB" id="A0A067PM14"/>
<dbReference type="HOGENOM" id="CLU_491801_0_0_1"/>
<dbReference type="Proteomes" id="UP000027265">
    <property type="component" value="Unassembled WGS sequence"/>
</dbReference>
<gene>
    <name evidence="2" type="ORF">JAAARDRAFT_180782</name>
</gene>
<feature type="region of interest" description="Disordered" evidence="1">
    <location>
        <begin position="138"/>
        <end position="242"/>
    </location>
</feature>
<keyword evidence="3" id="KW-1185">Reference proteome</keyword>
<feature type="compositionally biased region" description="Polar residues" evidence="1">
    <location>
        <begin position="163"/>
        <end position="175"/>
    </location>
</feature>
<dbReference type="OrthoDB" id="3231855at2759"/>
<evidence type="ECO:0000256" key="1">
    <source>
        <dbReference type="SAM" id="MobiDB-lite"/>
    </source>
</evidence>
<feature type="region of interest" description="Disordered" evidence="1">
    <location>
        <begin position="361"/>
        <end position="554"/>
    </location>
</feature>
<feature type="region of interest" description="Disordered" evidence="1">
    <location>
        <begin position="258"/>
        <end position="336"/>
    </location>
</feature>
<feature type="compositionally biased region" description="Polar residues" evidence="1">
    <location>
        <begin position="378"/>
        <end position="388"/>
    </location>
</feature>
<feature type="compositionally biased region" description="Polar residues" evidence="1">
    <location>
        <begin position="455"/>
        <end position="467"/>
    </location>
</feature>
<feature type="compositionally biased region" description="Polar residues" evidence="1">
    <location>
        <begin position="536"/>
        <end position="554"/>
    </location>
</feature>